<comment type="caution">
    <text evidence="2">The sequence shown here is derived from an EMBL/GenBank/DDBJ whole genome shotgun (WGS) entry which is preliminary data.</text>
</comment>
<dbReference type="SUPFAM" id="SSF81383">
    <property type="entry name" value="F-box domain"/>
    <property type="match status" value="1"/>
</dbReference>
<accession>A0ABU6Q6Y4</accession>
<sequence>MSSSFLQGWMDLPLELLELILQRLSLMDNLMSCRATCRSWRKACEAVLFSSQLLLRLSLLSSMHVSSQSSSRSFEPDCTANNIIGILSAPWSNHDSIMLTETWPHRTCLNDISRVHSVQGWLMFNNFHCVRHNKKDQTFSELSFFNPFSRARFKLPKLFLFSRFSERSRPRYCQLRLVFNSAPPGSEGFVVVFLFVFSYQNRTLMAPKNMKQRLAFIRFKQGSWIEESIETKEIFYDVAVDDDDKLYGLKFKRNTSVVFVFNLREHYHERLVMLNPIKDINFEGFLFGSTSFYRRHRLAMDTSTGELLLVHRLEHAWSSLFRFTEGFRVYKLERSNLRWCEVLDIGDRFLFWDDRKVSVLSAKGLRVPEEFKGGNCIFFCDEHDDHDRGVFFLADRTITRFRDPTRNSFLRSFQEMWFTPSPY</sequence>
<gene>
    <name evidence="2" type="ORF">PIB30_015332</name>
</gene>
<dbReference type="InterPro" id="IPR036047">
    <property type="entry name" value="F-box-like_dom_sf"/>
</dbReference>
<dbReference type="Pfam" id="PF00646">
    <property type="entry name" value="F-box"/>
    <property type="match status" value="1"/>
</dbReference>
<dbReference type="EMBL" id="JASCZI010000042">
    <property type="protein sequence ID" value="MED6107583.1"/>
    <property type="molecule type" value="Genomic_DNA"/>
</dbReference>
<evidence type="ECO:0000313" key="2">
    <source>
        <dbReference type="EMBL" id="MED6107583.1"/>
    </source>
</evidence>
<organism evidence="2 3">
    <name type="scientific">Stylosanthes scabra</name>
    <dbReference type="NCBI Taxonomy" id="79078"/>
    <lineage>
        <taxon>Eukaryota</taxon>
        <taxon>Viridiplantae</taxon>
        <taxon>Streptophyta</taxon>
        <taxon>Embryophyta</taxon>
        <taxon>Tracheophyta</taxon>
        <taxon>Spermatophyta</taxon>
        <taxon>Magnoliopsida</taxon>
        <taxon>eudicotyledons</taxon>
        <taxon>Gunneridae</taxon>
        <taxon>Pentapetalae</taxon>
        <taxon>rosids</taxon>
        <taxon>fabids</taxon>
        <taxon>Fabales</taxon>
        <taxon>Fabaceae</taxon>
        <taxon>Papilionoideae</taxon>
        <taxon>50 kb inversion clade</taxon>
        <taxon>dalbergioids sensu lato</taxon>
        <taxon>Dalbergieae</taxon>
        <taxon>Pterocarpus clade</taxon>
        <taxon>Stylosanthes</taxon>
    </lineage>
</organism>
<dbReference type="InterPro" id="IPR005174">
    <property type="entry name" value="KIB1-4_b-propeller"/>
</dbReference>
<dbReference type="InterPro" id="IPR001810">
    <property type="entry name" value="F-box_dom"/>
</dbReference>
<dbReference type="InterPro" id="IPR050942">
    <property type="entry name" value="F-box_BR-signaling"/>
</dbReference>
<dbReference type="SMART" id="SM00256">
    <property type="entry name" value="FBOX"/>
    <property type="match status" value="1"/>
</dbReference>
<reference evidence="2 3" key="1">
    <citation type="journal article" date="2023" name="Plants (Basel)">
        <title>Bridging the Gap: Combining Genomics and Transcriptomics Approaches to Understand Stylosanthes scabra, an Orphan Legume from the Brazilian Caatinga.</title>
        <authorList>
            <person name="Ferreira-Neto J.R.C."/>
            <person name="da Silva M.D."/>
            <person name="Binneck E."/>
            <person name="de Melo N.F."/>
            <person name="da Silva R.H."/>
            <person name="de Melo A.L.T.M."/>
            <person name="Pandolfi V."/>
            <person name="Bustamante F.O."/>
            <person name="Brasileiro-Vidal A.C."/>
            <person name="Benko-Iseppon A.M."/>
        </authorList>
    </citation>
    <scope>NUCLEOTIDE SEQUENCE [LARGE SCALE GENOMIC DNA]</scope>
    <source>
        <tissue evidence="2">Leaves</tissue>
    </source>
</reference>
<dbReference type="PANTHER" id="PTHR44259">
    <property type="entry name" value="OS07G0183000 PROTEIN-RELATED"/>
    <property type="match status" value="1"/>
</dbReference>
<evidence type="ECO:0000259" key="1">
    <source>
        <dbReference type="SMART" id="SM00256"/>
    </source>
</evidence>
<keyword evidence="3" id="KW-1185">Reference proteome</keyword>
<name>A0ABU6Q6Y4_9FABA</name>
<proteinExistence type="predicted"/>
<dbReference type="Gene3D" id="1.20.1280.50">
    <property type="match status" value="1"/>
</dbReference>
<dbReference type="Pfam" id="PF03478">
    <property type="entry name" value="Beta-prop_KIB1-4"/>
    <property type="match status" value="1"/>
</dbReference>
<dbReference type="PANTHER" id="PTHR44259:SF114">
    <property type="entry name" value="OS06G0707300 PROTEIN"/>
    <property type="match status" value="1"/>
</dbReference>
<dbReference type="Proteomes" id="UP001341840">
    <property type="component" value="Unassembled WGS sequence"/>
</dbReference>
<protein>
    <recommendedName>
        <fullName evidence="1">F-box domain-containing protein</fullName>
    </recommendedName>
</protein>
<feature type="domain" description="F-box" evidence="1">
    <location>
        <begin position="12"/>
        <end position="53"/>
    </location>
</feature>
<evidence type="ECO:0000313" key="3">
    <source>
        <dbReference type="Proteomes" id="UP001341840"/>
    </source>
</evidence>